<dbReference type="SMART" id="SM00387">
    <property type="entry name" value="HATPase_c"/>
    <property type="match status" value="1"/>
</dbReference>
<dbReference type="SMART" id="SM00388">
    <property type="entry name" value="HisKA"/>
    <property type="match status" value="1"/>
</dbReference>
<dbReference type="InterPro" id="IPR035965">
    <property type="entry name" value="PAS-like_dom_sf"/>
</dbReference>
<dbReference type="GO" id="GO:0000155">
    <property type="term" value="F:phosphorelay sensor kinase activity"/>
    <property type="evidence" value="ECO:0007669"/>
    <property type="project" value="InterPro"/>
</dbReference>
<evidence type="ECO:0000256" key="1">
    <source>
        <dbReference type="ARBA" id="ARBA00000085"/>
    </source>
</evidence>
<dbReference type="PRINTS" id="PR00344">
    <property type="entry name" value="BCTRLSENSOR"/>
</dbReference>
<dbReference type="SUPFAM" id="SSF55874">
    <property type="entry name" value="ATPase domain of HSP90 chaperone/DNA topoisomerase II/histidine kinase"/>
    <property type="match status" value="1"/>
</dbReference>
<feature type="coiled-coil region" evidence="7">
    <location>
        <begin position="315"/>
        <end position="342"/>
    </location>
</feature>
<gene>
    <name evidence="9" type="ORF">SY85_13430</name>
</gene>
<keyword evidence="7" id="KW-0175">Coiled coil</keyword>
<evidence type="ECO:0000313" key="10">
    <source>
        <dbReference type="Proteomes" id="UP000077177"/>
    </source>
</evidence>
<dbReference type="CDD" id="cd00082">
    <property type="entry name" value="HisKA"/>
    <property type="match status" value="1"/>
</dbReference>
<dbReference type="InterPro" id="IPR005467">
    <property type="entry name" value="His_kinase_dom"/>
</dbReference>
<dbReference type="PANTHER" id="PTHR42878">
    <property type="entry name" value="TWO-COMPONENT HISTIDINE KINASE"/>
    <property type="match status" value="1"/>
</dbReference>
<evidence type="ECO:0000256" key="2">
    <source>
        <dbReference type="ARBA" id="ARBA00012438"/>
    </source>
</evidence>
<dbReference type="PATRIC" id="fig|1492898.3.peg.2898"/>
<dbReference type="GO" id="GO:0007234">
    <property type="term" value="P:osmosensory signaling via phosphorelay pathway"/>
    <property type="evidence" value="ECO:0007669"/>
    <property type="project" value="TreeGrafter"/>
</dbReference>
<evidence type="ECO:0000256" key="6">
    <source>
        <dbReference type="ARBA" id="ARBA00023136"/>
    </source>
</evidence>
<dbReference type="EMBL" id="CP011390">
    <property type="protein sequence ID" value="ANE51365.1"/>
    <property type="molecule type" value="Genomic_DNA"/>
</dbReference>
<feature type="domain" description="Histidine kinase" evidence="8">
    <location>
        <begin position="342"/>
        <end position="565"/>
    </location>
</feature>
<evidence type="ECO:0000256" key="3">
    <source>
        <dbReference type="ARBA" id="ARBA00022553"/>
    </source>
</evidence>
<dbReference type="GO" id="GO:0016020">
    <property type="term" value="C:membrane"/>
    <property type="evidence" value="ECO:0007669"/>
    <property type="project" value="UniProtKB-SubCell"/>
</dbReference>
<evidence type="ECO:0000313" key="9">
    <source>
        <dbReference type="EMBL" id="ANE51365.1"/>
    </source>
</evidence>
<dbReference type="InterPro" id="IPR000014">
    <property type="entry name" value="PAS"/>
</dbReference>
<reference evidence="10" key="1">
    <citation type="submission" date="2015-01" db="EMBL/GenBank/DDBJ databases">
        <title>Flavisolibacter sp./LCS9/ whole genome sequencing.</title>
        <authorList>
            <person name="Kim M.K."/>
            <person name="Srinivasan S."/>
            <person name="Lee J.-J."/>
        </authorList>
    </citation>
    <scope>NUCLEOTIDE SEQUENCE [LARGE SCALE GENOMIC DNA]</scope>
    <source>
        <strain evidence="10">LCS9</strain>
    </source>
</reference>
<dbReference type="AlphaFoldDB" id="A0A172TWA9"/>
<accession>A0A172TWA9</accession>
<keyword evidence="5" id="KW-0418">Kinase</keyword>
<dbReference type="FunFam" id="3.30.565.10:FF:000006">
    <property type="entry name" value="Sensor histidine kinase WalK"/>
    <property type="match status" value="1"/>
</dbReference>
<dbReference type="InterPro" id="IPR013656">
    <property type="entry name" value="PAS_4"/>
</dbReference>
<dbReference type="SUPFAM" id="SSF55785">
    <property type="entry name" value="PYP-like sensor domain (PAS domain)"/>
    <property type="match status" value="2"/>
</dbReference>
<evidence type="ECO:0000256" key="7">
    <source>
        <dbReference type="SAM" id="Coils"/>
    </source>
</evidence>
<dbReference type="InterPro" id="IPR003594">
    <property type="entry name" value="HATPase_dom"/>
</dbReference>
<name>A0A172TWA9_9BACT</name>
<dbReference type="SUPFAM" id="SSF47384">
    <property type="entry name" value="Homodimeric domain of signal transducing histidine kinase"/>
    <property type="match status" value="1"/>
</dbReference>
<dbReference type="Pfam" id="PF02518">
    <property type="entry name" value="HATPase_c"/>
    <property type="match status" value="1"/>
</dbReference>
<organism evidence="9 10">
    <name type="scientific">Flavisolibacter tropicus</name>
    <dbReference type="NCBI Taxonomy" id="1492898"/>
    <lineage>
        <taxon>Bacteria</taxon>
        <taxon>Pseudomonadati</taxon>
        <taxon>Bacteroidota</taxon>
        <taxon>Chitinophagia</taxon>
        <taxon>Chitinophagales</taxon>
        <taxon>Chitinophagaceae</taxon>
        <taxon>Flavisolibacter</taxon>
    </lineage>
</organism>
<dbReference type="Pfam" id="PF00512">
    <property type="entry name" value="HisKA"/>
    <property type="match status" value="1"/>
</dbReference>
<dbReference type="InterPro" id="IPR036890">
    <property type="entry name" value="HATPase_C_sf"/>
</dbReference>
<dbReference type="SMART" id="SM00091">
    <property type="entry name" value="PAS"/>
    <property type="match status" value="1"/>
</dbReference>
<dbReference type="EC" id="2.7.13.3" evidence="2"/>
<evidence type="ECO:0000259" key="8">
    <source>
        <dbReference type="PROSITE" id="PS50109"/>
    </source>
</evidence>
<protein>
    <recommendedName>
        <fullName evidence="2">histidine kinase</fullName>
        <ecNumber evidence="2">2.7.13.3</ecNumber>
    </recommendedName>
</protein>
<dbReference type="Proteomes" id="UP000077177">
    <property type="component" value="Chromosome"/>
</dbReference>
<keyword evidence="10" id="KW-1185">Reference proteome</keyword>
<keyword evidence="6" id="KW-0472">Membrane</keyword>
<dbReference type="KEGG" id="fla:SY85_13430"/>
<keyword evidence="3" id="KW-0597">Phosphoprotein</keyword>
<dbReference type="PROSITE" id="PS50109">
    <property type="entry name" value="HIS_KIN"/>
    <property type="match status" value="1"/>
</dbReference>
<dbReference type="InterPro" id="IPR036097">
    <property type="entry name" value="HisK_dim/P_sf"/>
</dbReference>
<dbReference type="Gene3D" id="3.30.565.10">
    <property type="entry name" value="Histidine kinase-like ATPase, C-terminal domain"/>
    <property type="match status" value="1"/>
</dbReference>
<dbReference type="InterPro" id="IPR004358">
    <property type="entry name" value="Sig_transdc_His_kin-like_C"/>
</dbReference>
<dbReference type="InterPro" id="IPR050351">
    <property type="entry name" value="BphY/WalK/GraS-like"/>
</dbReference>
<dbReference type="STRING" id="1492898.SY85_13430"/>
<proteinExistence type="predicted"/>
<comment type="catalytic activity">
    <reaction evidence="1">
        <text>ATP + protein L-histidine = ADP + protein N-phospho-L-histidine.</text>
        <dbReference type="EC" id="2.7.13.3"/>
    </reaction>
</comment>
<dbReference type="Gene3D" id="3.30.450.20">
    <property type="entry name" value="PAS domain"/>
    <property type="match status" value="2"/>
</dbReference>
<evidence type="ECO:0000256" key="4">
    <source>
        <dbReference type="ARBA" id="ARBA00022679"/>
    </source>
</evidence>
<evidence type="ECO:0000256" key="5">
    <source>
        <dbReference type="ARBA" id="ARBA00022777"/>
    </source>
</evidence>
<sequence length="565" mass="63891">MPVPSETSHQKSNLPFIQGGGEMGELIRHFNWDNVCIGPPGQWPLSLRITIGNLLNSAFPMFLFWGSELTCFYNDAFRPSLGIDGKHPAIGKKGKEVWPEIWNFIGPLIEGVMTTGKPVWFEDQLVPFYRNGRMEDIYWTFSYSAVVGDDGTIQGVLVVCTETTEKVLNLKKLHESESQFRNMVAQAPVAIAFTLGEDLVVESVNTPMISAMRKTSESEIVGKTLLQVLPELEGQAILEIVRNVLRTGESFKGFAVPIKFLIDGQLQDEYFDLSYTPIIEEGRISGVLHLAIKVTEQVMSRKKLEESEAYLQHRVEERTRELANANKELQRSNSQLEEFAHAASHDLKEPIRKIHFFTDRLKNQLSDKMSPEDMRMFGRVEHASQRMNSLIDDLLLYSHVSQRPHEKKTIDLNEKMKRLLEDLELDIAEKAAVITIGELPVIQGHPRQLQQLFQNLLTNALKYSRADVAPHIEITAKLVSGTRHDLLPDKRYHLIIVSDNGIGFEQEQAEKIFQMFHRLHGKTEYEGTGVGLAIARKVAENHGGKLTAQSEPGKGAIFNLYLPVE</sequence>
<dbReference type="InterPro" id="IPR003661">
    <property type="entry name" value="HisK_dim/P_dom"/>
</dbReference>
<dbReference type="GO" id="GO:0000156">
    <property type="term" value="F:phosphorelay response regulator activity"/>
    <property type="evidence" value="ECO:0007669"/>
    <property type="project" value="TreeGrafter"/>
</dbReference>
<keyword evidence="4" id="KW-0808">Transferase</keyword>
<dbReference type="PANTHER" id="PTHR42878:SF15">
    <property type="entry name" value="BACTERIOPHYTOCHROME"/>
    <property type="match status" value="1"/>
</dbReference>
<dbReference type="GO" id="GO:0030295">
    <property type="term" value="F:protein kinase activator activity"/>
    <property type="evidence" value="ECO:0007669"/>
    <property type="project" value="TreeGrafter"/>
</dbReference>
<reference evidence="9 10" key="2">
    <citation type="journal article" date="2016" name="Int. J. Syst. Evol. Microbiol.">
        <title>Flavisolibacter tropicus sp. nov., isolated from tropical soil.</title>
        <authorList>
            <person name="Lee J.J."/>
            <person name="Kang M.S."/>
            <person name="Kim G.S."/>
            <person name="Lee C.S."/>
            <person name="Lim S."/>
            <person name="Lee J."/>
            <person name="Roh S.H."/>
            <person name="Kang H."/>
            <person name="Ha J.M."/>
            <person name="Bae S."/>
            <person name="Jung H.Y."/>
            <person name="Kim M.K."/>
        </authorList>
    </citation>
    <scope>NUCLEOTIDE SEQUENCE [LARGE SCALE GENOMIC DNA]</scope>
    <source>
        <strain evidence="9 10">LCS9</strain>
    </source>
</reference>
<dbReference type="Pfam" id="PF08448">
    <property type="entry name" value="PAS_4"/>
    <property type="match status" value="2"/>
</dbReference>
<dbReference type="Gene3D" id="1.10.287.130">
    <property type="match status" value="1"/>
</dbReference>